<dbReference type="Pfam" id="PF00090">
    <property type="entry name" value="TSP_1"/>
    <property type="match status" value="1"/>
</dbReference>
<dbReference type="InterPro" id="IPR036383">
    <property type="entry name" value="TSP1_rpt_sf"/>
</dbReference>
<dbReference type="Proteomes" id="UP000271889">
    <property type="component" value="Unassembled WGS sequence"/>
</dbReference>
<dbReference type="InterPro" id="IPR000884">
    <property type="entry name" value="TSP1_rpt"/>
</dbReference>
<evidence type="ECO:0000313" key="2">
    <source>
        <dbReference type="EMBL" id="VDN25706.1"/>
    </source>
</evidence>
<dbReference type="SUPFAM" id="SSF82895">
    <property type="entry name" value="TSP-1 type 1 repeat"/>
    <property type="match status" value="1"/>
</dbReference>
<dbReference type="InterPro" id="IPR038877">
    <property type="entry name" value="THSD1"/>
</dbReference>
<dbReference type="AlphaFoldDB" id="A0A3P7Q538"/>
<dbReference type="Gene3D" id="2.20.100.10">
    <property type="entry name" value="Thrombospondin type-1 (TSP1) repeat"/>
    <property type="match status" value="1"/>
</dbReference>
<dbReference type="SMART" id="SM00209">
    <property type="entry name" value="TSP1"/>
    <property type="match status" value="1"/>
</dbReference>
<dbReference type="GO" id="GO:0071944">
    <property type="term" value="C:cell periphery"/>
    <property type="evidence" value="ECO:0007669"/>
    <property type="project" value="TreeGrafter"/>
</dbReference>
<dbReference type="PRINTS" id="PR01705">
    <property type="entry name" value="TSP1REPEAT"/>
</dbReference>
<sequence length="221" mass="24787">MPGHPLSHFSHYKTQFFLSDLFLYFLAVTANATWSGWSQWSACSATCGESTQKRYRFCENPEPKRAPDCVGDMIETRPCVVPECPGIFFDLFAVNFKGPRLITGKLKAQPLLANCSCGCVLSGTAGSFFATAADAQVCAGNQTWSMPARHNKIVADFKVVTDDEAPGKLFFFLRAPYEEFTLRLDRAIFIVLWYKGNNSELMERKGYTISYSTRGCQLKKH</sequence>
<dbReference type="PANTHER" id="PTHR16311">
    <property type="entry name" value="THROMBOSPONDIN TYPE I DOMAIN-CONTAINING 1"/>
    <property type="match status" value="1"/>
</dbReference>
<keyword evidence="3" id="KW-1185">Reference proteome</keyword>
<gene>
    <name evidence="2" type="ORF">CGOC_LOCUS10174</name>
</gene>
<dbReference type="PANTHER" id="PTHR16311:SF3">
    <property type="entry name" value="THROMBOSPONDIN TYPE-1 DOMAIN-CONTAINING PROTEIN 1"/>
    <property type="match status" value="1"/>
</dbReference>
<dbReference type="EMBL" id="UYRV01110058">
    <property type="protein sequence ID" value="VDN25706.1"/>
    <property type="molecule type" value="Genomic_DNA"/>
</dbReference>
<dbReference type="OrthoDB" id="5855429at2759"/>
<dbReference type="PROSITE" id="PS50092">
    <property type="entry name" value="TSP1"/>
    <property type="match status" value="1"/>
</dbReference>
<reference evidence="2 3" key="1">
    <citation type="submission" date="2018-11" db="EMBL/GenBank/DDBJ databases">
        <authorList>
            <consortium name="Pathogen Informatics"/>
        </authorList>
    </citation>
    <scope>NUCLEOTIDE SEQUENCE [LARGE SCALE GENOMIC DNA]</scope>
</reference>
<name>A0A3P7Q538_CYLGO</name>
<organism evidence="2 3">
    <name type="scientific">Cylicostephanus goldi</name>
    <name type="common">Nematode worm</name>
    <dbReference type="NCBI Taxonomy" id="71465"/>
    <lineage>
        <taxon>Eukaryota</taxon>
        <taxon>Metazoa</taxon>
        <taxon>Ecdysozoa</taxon>
        <taxon>Nematoda</taxon>
        <taxon>Chromadorea</taxon>
        <taxon>Rhabditida</taxon>
        <taxon>Rhabditina</taxon>
        <taxon>Rhabditomorpha</taxon>
        <taxon>Strongyloidea</taxon>
        <taxon>Strongylidae</taxon>
        <taxon>Cylicostephanus</taxon>
    </lineage>
</organism>
<accession>A0A3P7Q538</accession>
<protein>
    <submittedName>
        <fullName evidence="2">Uncharacterized protein</fullName>
    </submittedName>
</protein>
<dbReference type="FunFam" id="2.20.100.10:FF:000001">
    <property type="entry name" value="semaphorin-5A isoform X1"/>
    <property type="match status" value="1"/>
</dbReference>
<evidence type="ECO:0000256" key="1">
    <source>
        <dbReference type="ARBA" id="ARBA00023157"/>
    </source>
</evidence>
<proteinExistence type="predicted"/>
<keyword evidence="1" id="KW-1015">Disulfide bond</keyword>
<evidence type="ECO:0000313" key="3">
    <source>
        <dbReference type="Proteomes" id="UP000271889"/>
    </source>
</evidence>